<protein>
    <submittedName>
        <fullName evidence="8">Polar amino acid uptake family ABC transporter substrate-binding protein</fullName>
    </submittedName>
</protein>
<dbReference type="AlphaFoldDB" id="A0A837FZH2"/>
<dbReference type="GO" id="GO:0005576">
    <property type="term" value="C:extracellular region"/>
    <property type="evidence" value="ECO:0007669"/>
    <property type="project" value="TreeGrafter"/>
</dbReference>
<keyword evidence="5" id="KW-0732">Signal</keyword>
<name>A0A837FZH2_9VIBR</name>
<dbReference type="GO" id="GO:0016020">
    <property type="term" value="C:membrane"/>
    <property type="evidence" value="ECO:0007669"/>
    <property type="project" value="UniProtKB-SubCell"/>
</dbReference>
<keyword evidence="7" id="KW-0472">Membrane</keyword>
<keyword evidence="6" id="KW-1133">Transmembrane helix</keyword>
<comment type="similarity">
    <text evidence="2">Belongs to the bacterial solute-binding protein 3 family.</text>
</comment>
<evidence type="ECO:0000256" key="6">
    <source>
        <dbReference type="ARBA" id="ARBA00022989"/>
    </source>
</evidence>
<dbReference type="SUPFAM" id="SSF161098">
    <property type="entry name" value="MetI-like"/>
    <property type="match status" value="1"/>
</dbReference>
<reference evidence="8" key="1">
    <citation type="journal article" date="2015" name="BMC Genomics">
        <title>Genome mining reveals unlocked bioactive potential of marine Gram-negative bacteria.</title>
        <authorList>
            <person name="Machado H."/>
            <person name="Sonnenschein E.C."/>
            <person name="Melchiorsen J."/>
            <person name="Gram L."/>
        </authorList>
    </citation>
    <scope>NUCLEOTIDE SEQUENCE</scope>
    <source>
        <strain evidence="8">S2052</strain>
    </source>
</reference>
<dbReference type="GO" id="GO:0006865">
    <property type="term" value="P:amino acid transport"/>
    <property type="evidence" value="ECO:0007669"/>
    <property type="project" value="TreeGrafter"/>
</dbReference>
<evidence type="ECO:0000256" key="4">
    <source>
        <dbReference type="ARBA" id="ARBA00022692"/>
    </source>
</evidence>
<dbReference type="Gene3D" id="1.10.3720.10">
    <property type="entry name" value="MetI-like"/>
    <property type="match status" value="1"/>
</dbReference>
<evidence type="ECO:0000256" key="3">
    <source>
        <dbReference type="ARBA" id="ARBA00022448"/>
    </source>
</evidence>
<dbReference type="PANTHER" id="PTHR30085">
    <property type="entry name" value="AMINO ACID ABC TRANSPORTER PERMEASE"/>
    <property type="match status" value="1"/>
</dbReference>
<dbReference type="RefSeq" id="WP_045987413.1">
    <property type="nucleotide sequence ID" value="NZ_CP063052.1"/>
</dbReference>
<dbReference type="Pfam" id="PF00497">
    <property type="entry name" value="SBP_bac_3"/>
    <property type="match status" value="1"/>
</dbReference>
<evidence type="ECO:0000256" key="7">
    <source>
        <dbReference type="ARBA" id="ARBA00023136"/>
    </source>
</evidence>
<evidence type="ECO:0000313" key="8">
    <source>
        <dbReference type="EMBL" id="KJY67095.1"/>
    </source>
</evidence>
<dbReference type="Gene3D" id="3.40.190.10">
    <property type="entry name" value="Periplasmic binding protein-like II"/>
    <property type="match status" value="2"/>
</dbReference>
<keyword evidence="4" id="KW-0812">Transmembrane</keyword>
<dbReference type="SMART" id="SM00062">
    <property type="entry name" value="PBPb"/>
    <property type="match status" value="1"/>
</dbReference>
<sequence>MIRFFTLLISCCLLLPSVQAQDLLSKIKQSGRIVIGVKADYPPWGMLDSNNQPAGFEPDLAQMIGHALNAEVEFKTVTSANRFQKLNEGQVDMLIATVGDSMQRRQRVRMITPHYFRSGVTALTHKSNTVEKWTDLIGKPVCLTAGAYFNKSLVQNYRIKPIILMSNRDSKLALLTNKCQAWAYDSGILFHLSNQKEWNDYSVDVETIMPIHWSMVTRKDTASQSLANWLSRFIASRIRDGRLKSLAQQWQLPEQDYLAQQHKNWNSVDENGDAVCQADSDKVSKKKLCFDTVISLGQQGDKQFWPFDQFDTERLIQSMLHTALFTVISILTAIALALGFTQMTMSSKNWVAKPIAFLTHLQSSIPPILMLYLIYFGALSFWNEHGQHWLLSGASVAWLVLALYTASGINNLVTADVTSRLSLTQRYLHHSAGVKANLVNLAKAAGMASVIASPNAVLVVNTLVSSSGYPVLLMTLLALFYYLEVLLFAYLVGKLFTRYSDYLKRQTSPDINNKGALQ</sequence>
<proteinExistence type="inferred from homology"/>
<keyword evidence="3" id="KW-0813">Transport</keyword>
<dbReference type="InterPro" id="IPR001638">
    <property type="entry name" value="Solute-binding_3/MltF_N"/>
</dbReference>
<evidence type="ECO:0000256" key="5">
    <source>
        <dbReference type="ARBA" id="ARBA00022729"/>
    </source>
</evidence>
<evidence type="ECO:0000256" key="2">
    <source>
        <dbReference type="ARBA" id="ARBA00010333"/>
    </source>
</evidence>
<evidence type="ECO:0000256" key="1">
    <source>
        <dbReference type="ARBA" id="ARBA00004141"/>
    </source>
</evidence>
<accession>A0A837FZH2</accession>
<dbReference type="EMBL" id="JXXR01000029">
    <property type="protein sequence ID" value="KJY67095.1"/>
    <property type="molecule type" value="Genomic_DNA"/>
</dbReference>
<comment type="caution">
    <text evidence="8">The sequence shown here is derived from an EMBL/GenBank/DDBJ whole genome shotgun (WGS) entry which is preliminary data.</text>
</comment>
<comment type="subcellular location">
    <subcellularLocation>
        <location evidence="1">Membrane</location>
        <topology evidence="1">Multi-pass membrane protein</topology>
    </subcellularLocation>
</comment>
<organism evidence="8">
    <name type="scientific">Vibrio coralliilyticus</name>
    <dbReference type="NCBI Taxonomy" id="190893"/>
    <lineage>
        <taxon>Bacteria</taxon>
        <taxon>Pseudomonadati</taxon>
        <taxon>Pseudomonadota</taxon>
        <taxon>Gammaproteobacteria</taxon>
        <taxon>Vibrionales</taxon>
        <taxon>Vibrionaceae</taxon>
        <taxon>Vibrio</taxon>
    </lineage>
</organism>
<gene>
    <name evidence="8" type="ORF">TW71_23250</name>
</gene>
<dbReference type="PANTHER" id="PTHR30085:SF6">
    <property type="entry name" value="ABC TRANSPORTER GLUTAMINE-BINDING PROTEIN GLNH"/>
    <property type="match status" value="1"/>
</dbReference>
<dbReference type="GO" id="GO:0030288">
    <property type="term" value="C:outer membrane-bounded periplasmic space"/>
    <property type="evidence" value="ECO:0007669"/>
    <property type="project" value="TreeGrafter"/>
</dbReference>
<dbReference type="SUPFAM" id="SSF53850">
    <property type="entry name" value="Periplasmic binding protein-like II"/>
    <property type="match status" value="1"/>
</dbReference>
<dbReference type="InterPro" id="IPR035906">
    <property type="entry name" value="MetI-like_sf"/>
</dbReference>
<dbReference type="InterPro" id="IPR051455">
    <property type="entry name" value="Bact_solute-bind_prot3"/>
</dbReference>